<feature type="transmembrane region" description="Helical" evidence="16">
    <location>
        <begin position="86"/>
        <end position="106"/>
    </location>
</feature>
<sequence length="744" mass="82087">MPKAKTLKEEIKQELWGITLLTFSFFIAFCLWQGLSNNTTSTIGAIGNFIFRVITTFLGSGKYLLPLVLFIMGISKIWYRTAWDKLFIISWVSLLLTLLTFLHINLPVEKHTFSVSWEGAGGGITGYFFAKLTLALFGKGGSYIFLGTCMLISVMGIAKKTLGELVRQFSAFFSHFGANTRQALIDFIFEKVEEEKGEQKKNIKAGPSLAQENPLPNPVIIDHIENNQVFQGVSPSSPALVKVIPKPVKGKDILPKPVEHKVVTHRENDDFKLPPIDLLQIPTKIKSQRLNKDITDNVRILEETLENFGVKARVTQVSRGPAITRYEIQPPPGVKVSRIVNLADDIALSLAAPQVRIEAPIPGKAAVGIEVPNEEIATVSLREVLETTLFQDSQSKLTVALGKDIAGNPIVADLGKMPHLLIAGATGSGKSVCMNALIASILFKSKPDEVKLLMIDPKVVELSTFNGIPHLISPVVTDPKKAATALRWAVHEMENRYELFAGLGVKDITRYNLVKKEEDPTSTSPALPYVVVLIDELADLMMVAPADVEDAICRLAQMARAAGIHLVVATQRPSVDVITGVIKANIPSRIAFAVSSQTDSRTILDMGGAERLLGRGDMLFYPTGMAKPIRVQGVYVSDQEIESLVEYLKIQKNPEYLAEPWQNSENEITEMTEEDELLAEAAKIFIESGQASISLLQRRLRIGYTRAARIIDQLEERGIVGGYEGSKPRAVRMTWEEYEKTFGI</sequence>
<dbReference type="Gene3D" id="1.10.10.10">
    <property type="entry name" value="Winged helix-like DNA-binding domain superfamily/Winged helix DNA-binding domain"/>
    <property type="match status" value="1"/>
</dbReference>
<keyword evidence="19" id="KW-1185">Reference proteome</keyword>
<evidence type="ECO:0000256" key="6">
    <source>
        <dbReference type="ARBA" id="ARBA00022741"/>
    </source>
</evidence>
<dbReference type="GO" id="GO:0007059">
    <property type="term" value="P:chromosome segregation"/>
    <property type="evidence" value="ECO:0007669"/>
    <property type="project" value="UniProtKB-KW"/>
</dbReference>
<proteinExistence type="inferred from homology"/>
<dbReference type="PANTHER" id="PTHR22683:SF41">
    <property type="entry name" value="DNA TRANSLOCASE FTSK"/>
    <property type="match status" value="1"/>
</dbReference>
<keyword evidence="11 16" id="KW-0472">Membrane</keyword>
<evidence type="ECO:0000256" key="1">
    <source>
        <dbReference type="ARBA" id="ARBA00004651"/>
    </source>
</evidence>
<evidence type="ECO:0000256" key="7">
    <source>
        <dbReference type="ARBA" id="ARBA00022829"/>
    </source>
</evidence>
<evidence type="ECO:0000256" key="15">
    <source>
        <dbReference type="PROSITE-ProRule" id="PRU00289"/>
    </source>
</evidence>
<dbReference type="RefSeq" id="WP_034419787.1">
    <property type="nucleotide sequence ID" value="NZ_CP045798.1"/>
</dbReference>
<dbReference type="InterPro" id="IPR025199">
    <property type="entry name" value="FtsK_4TM"/>
</dbReference>
<evidence type="ECO:0000256" key="3">
    <source>
        <dbReference type="ARBA" id="ARBA00022475"/>
    </source>
</evidence>
<gene>
    <name evidence="18" type="ORF">BR63_04900</name>
</gene>
<evidence type="ECO:0000313" key="19">
    <source>
        <dbReference type="Proteomes" id="UP000515847"/>
    </source>
</evidence>
<dbReference type="AlphaFoldDB" id="A0A7G6E0V2"/>
<dbReference type="InterPro" id="IPR018541">
    <property type="entry name" value="Ftsk_gamma"/>
</dbReference>
<feature type="domain" description="FtsK" evidence="17">
    <location>
        <begin position="407"/>
        <end position="601"/>
    </location>
</feature>
<keyword evidence="6 15" id="KW-0547">Nucleotide-binding</keyword>
<dbReference type="GO" id="GO:0005524">
    <property type="term" value="F:ATP binding"/>
    <property type="evidence" value="ECO:0007669"/>
    <property type="project" value="UniProtKB-UniRule"/>
</dbReference>
<keyword evidence="4" id="KW-0132">Cell division</keyword>
<dbReference type="Pfam" id="PF09397">
    <property type="entry name" value="FtsK_gamma"/>
    <property type="match status" value="1"/>
</dbReference>
<comment type="function">
    <text evidence="13">Essential cell division protein that coordinates cell division and chromosome segregation. The N-terminus is involved in assembly of the cell-division machinery. The C-terminus functions as a DNA motor that moves dsDNA in an ATP-dependent manner towards the dif recombination site, which is located within the replication terminus region. Required for activation of the Xer recombinase, allowing activation of chromosome unlinking by recombination.</text>
</comment>
<dbReference type="Pfam" id="PF13491">
    <property type="entry name" value="FtsK_4TM"/>
    <property type="match status" value="1"/>
</dbReference>
<keyword evidence="7" id="KW-0159">Chromosome partition</keyword>
<keyword evidence="5 16" id="KW-0812">Transmembrane</keyword>
<feature type="transmembrane region" description="Helical" evidence="16">
    <location>
        <begin position="49"/>
        <end position="74"/>
    </location>
</feature>
<dbReference type="SUPFAM" id="SSF46785">
    <property type="entry name" value="Winged helix' DNA-binding domain"/>
    <property type="match status" value="1"/>
</dbReference>
<keyword evidence="10" id="KW-0238">DNA-binding</keyword>
<evidence type="ECO:0000256" key="14">
    <source>
        <dbReference type="ARBA" id="ARBA00025923"/>
    </source>
</evidence>
<comment type="subunit">
    <text evidence="14">Homohexamer. Forms a ring that surrounds DNA.</text>
</comment>
<dbReference type="SUPFAM" id="SSF52540">
    <property type="entry name" value="P-loop containing nucleoside triphosphate hydrolases"/>
    <property type="match status" value="1"/>
</dbReference>
<dbReference type="Pfam" id="PF01580">
    <property type="entry name" value="FtsK_SpoIIIE"/>
    <property type="match status" value="1"/>
</dbReference>
<comment type="subcellular location">
    <subcellularLocation>
        <location evidence="1">Cell membrane</location>
        <topology evidence="1">Multi-pass membrane protein</topology>
    </subcellularLocation>
</comment>
<keyword evidence="9 16" id="KW-1133">Transmembrane helix</keyword>
<dbReference type="InterPro" id="IPR027417">
    <property type="entry name" value="P-loop_NTPase"/>
</dbReference>
<name>A0A7G6E0V2_THEFR</name>
<evidence type="ECO:0000256" key="13">
    <source>
        <dbReference type="ARBA" id="ARBA00024986"/>
    </source>
</evidence>
<evidence type="ECO:0000256" key="8">
    <source>
        <dbReference type="ARBA" id="ARBA00022840"/>
    </source>
</evidence>
<dbReference type="Gene3D" id="3.30.980.40">
    <property type="match status" value="1"/>
</dbReference>
<feature type="transmembrane region" description="Helical" evidence="16">
    <location>
        <begin position="15"/>
        <end position="34"/>
    </location>
</feature>
<dbReference type="GO" id="GO:0005886">
    <property type="term" value="C:plasma membrane"/>
    <property type="evidence" value="ECO:0007669"/>
    <property type="project" value="UniProtKB-SubCell"/>
</dbReference>
<evidence type="ECO:0000256" key="4">
    <source>
        <dbReference type="ARBA" id="ARBA00022618"/>
    </source>
</evidence>
<keyword evidence="8 15" id="KW-0067">ATP-binding</keyword>
<accession>A0A7G6E0V2</accession>
<reference evidence="18 19" key="1">
    <citation type="journal article" date="2019" name="Front. Microbiol.">
        <title>Thermoanaerosceptrum fracticalcis gen. nov. sp. nov., a Novel Fumarate-Fermenting Microorganism From a Deep Fractured Carbonate Aquifer of the US Great Basin.</title>
        <authorList>
            <person name="Hamilton-Brehm S.D."/>
            <person name="Stewart L.E."/>
            <person name="Zavarin M."/>
            <person name="Caldwell M."/>
            <person name="Lawson P.A."/>
            <person name="Onstott T.C."/>
            <person name="Grzymski J."/>
            <person name="Neveux I."/>
            <person name="Lollar B.S."/>
            <person name="Russell C.E."/>
            <person name="Moser D.P."/>
        </authorList>
    </citation>
    <scope>NUCLEOTIDE SEQUENCE [LARGE SCALE GENOMIC DNA]</scope>
    <source>
        <strain evidence="18 19">DRI-13</strain>
    </source>
</reference>
<dbReference type="SMART" id="SM00382">
    <property type="entry name" value="AAA"/>
    <property type="match status" value="1"/>
</dbReference>
<dbReference type="GO" id="GO:0003677">
    <property type="term" value="F:DNA binding"/>
    <property type="evidence" value="ECO:0007669"/>
    <property type="project" value="UniProtKB-KW"/>
</dbReference>
<keyword evidence="3" id="KW-1003">Cell membrane</keyword>
<dbReference type="Proteomes" id="UP000515847">
    <property type="component" value="Chromosome"/>
</dbReference>
<evidence type="ECO:0000256" key="9">
    <source>
        <dbReference type="ARBA" id="ARBA00022989"/>
    </source>
</evidence>
<evidence type="ECO:0000256" key="16">
    <source>
        <dbReference type="SAM" id="Phobius"/>
    </source>
</evidence>
<feature type="binding site" evidence="15">
    <location>
        <begin position="424"/>
        <end position="431"/>
    </location>
    <ligand>
        <name>ATP</name>
        <dbReference type="ChEBI" id="CHEBI:30616"/>
    </ligand>
</feature>
<evidence type="ECO:0000256" key="12">
    <source>
        <dbReference type="ARBA" id="ARBA00023306"/>
    </source>
</evidence>
<dbReference type="SMART" id="SM00843">
    <property type="entry name" value="Ftsk_gamma"/>
    <property type="match status" value="1"/>
</dbReference>
<dbReference type="InterPro" id="IPR036390">
    <property type="entry name" value="WH_DNA-bd_sf"/>
</dbReference>
<protein>
    <submittedName>
        <fullName evidence="18">DNA translocase FtsK</fullName>
    </submittedName>
</protein>
<dbReference type="KEGG" id="tfr:BR63_04900"/>
<dbReference type="Pfam" id="PF17854">
    <property type="entry name" value="FtsK_alpha"/>
    <property type="match status" value="1"/>
</dbReference>
<evidence type="ECO:0000259" key="17">
    <source>
        <dbReference type="PROSITE" id="PS50901"/>
    </source>
</evidence>
<dbReference type="InterPro" id="IPR036388">
    <property type="entry name" value="WH-like_DNA-bd_sf"/>
</dbReference>
<evidence type="ECO:0000256" key="2">
    <source>
        <dbReference type="ARBA" id="ARBA00006474"/>
    </source>
</evidence>
<dbReference type="InterPro" id="IPR041027">
    <property type="entry name" value="FtsK_alpha"/>
</dbReference>
<dbReference type="PROSITE" id="PS50901">
    <property type="entry name" value="FTSK"/>
    <property type="match status" value="1"/>
</dbReference>
<dbReference type="InterPro" id="IPR050206">
    <property type="entry name" value="FtsK/SpoIIIE/SftA"/>
</dbReference>
<evidence type="ECO:0000256" key="11">
    <source>
        <dbReference type="ARBA" id="ARBA00023136"/>
    </source>
</evidence>
<evidence type="ECO:0000313" key="18">
    <source>
        <dbReference type="EMBL" id="QNB45706.1"/>
    </source>
</evidence>
<dbReference type="InterPro" id="IPR003593">
    <property type="entry name" value="AAA+_ATPase"/>
</dbReference>
<dbReference type="OrthoDB" id="9807790at2"/>
<dbReference type="EMBL" id="CP045798">
    <property type="protein sequence ID" value="QNB45706.1"/>
    <property type="molecule type" value="Genomic_DNA"/>
</dbReference>
<dbReference type="Gene3D" id="3.40.50.300">
    <property type="entry name" value="P-loop containing nucleotide triphosphate hydrolases"/>
    <property type="match status" value="1"/>
</dbReference>
<evidence type="ECO:0000256" key="5">
    <source>
        <dbReference type="ARBA" id="ARBA00022692"/>
    </source>
</evidence>
<keyword evidence="12" id="KW-0131">Cell cycle</keyword>
<comment type="similarity">
    <text evidence="2">Belongs to the FtsK/SpoIIIE/SftA family.</text>
</comment>
<evidence type="ECO:0000256" key="10">
    <source>
        <dbReference type="ARBA" id="ARBA00023125"/>
    </source>
</evidence>
<organism evidence="18 19">
    <name type="scientific">Thermanaerosceptrum fracticalcis</name>
    <dbReference type="NCBI Taxonomy" id="1712410"/>
    <lineage>
        <taxon>Bacteria</taxon>
        <taxon>Bacillati</taxon>
        <taxon>Bacillota</taxon>
        <taxon>Clostridia</taxon>
        <taxon>Eubacteriales</taxon>
        <taxon>Peptococcaceae</taxon>
        <taxon>Thermanaerosceptrum</taxon>
    </lineage>
</organism>
<dbReference type="PANTHER" id="PTHR22683">
    <property type="entry name" value="SPORULATION PROTEIN RELATED"/>
    <property type="match status" value="1"/>
</dbReference>
<dbReference type="GO" id="GO:0051301">
    <property type="term" value="P:cell division"/>
    <property type="evidence" value="ECO:0007669"/>
    <property type="project" value="UniProtKB-KW"/>
</dbReference>
<dbReference type="InterPro" id="IPR002543">
    <property type="entry name" value="FtsK_dom"/>
</dbReference>